<accession>A0A7W8ISK3</accession>
<dbReference type="RefSeq" id="WP_183255937.1">
    <property type="nucleotide sequence ID" value="NZ_JACHEP010000024.1"/>
</dbReference>
<evidence type="ECO:0000313" key="1">
    <source>
        <dbReference type="EMBL" id="MBB5325923.1"/>
    </source>
</evidence>
<dbReference type="EMBL" id="JACHEP010000024">
    <property type="protein sequence ID" value="MBB5325923.1"/>
    <property type="molecule type" value="Genomic_DNA"/>
</dbReference>
<proteinExistence type="predicted"/>
<sequence>MSEELNTLNLYTIEEASQKLSCTEKHLYKLASEQRLKSYRIERKTFFDKEEVDNIQALLQDTYSYQEIVAIVRNESNHDNITQTTIKNYIEKHFGLILNPLNGKDFRLYKKDKPKLIELINKNYKEPRSEKDVLKEVLKPFIVEVNYIESDVIDDYYDFHFLKDYSKRNALYQLGDNKRTLQHILMVCNEQGVKWFTNRSLNNVYIAKADFEKYKAYYDKVKNFDPEQYYTNTEVKEMFGIMNTDRIAEYANAFKVKNKLYFDKKKIDELKYVQENTITNSELMEKYNISSKSLKNLMKKLGIKYIPKNTYPLINAMLVYKEDVPKIENYLNEIHQLENASTDYDRFQLETKHIQPTAKIPKTLDAFDKFIIQRFKDNQTKYVYTNLVNVYSVIIPKLEKEIMNYNTEELIELMEAIPQLVAKREFSFFLQYCKKRYLTKYKDRFKIETNTLNERSGYTFERWYQFALLLFTQHEELLAKSIDNRINAMVWLYCAMHYVCAWRADDLLRMPYPNLEEVLGMNEEEVLKCIKSRQFTLEMAQRVVNNVMFQVKMFHIQPKKNKKKNKQRLKLVVSDSYVYTIGMLIALCEAHRKKIEKSSNRWFNTSTILTNRVTKRETHIALFGEKYNEIFGQETFLNNRANKTYMNFAQVESQQQKWGMGYDLSAIIRGHIKDKQGIAKTTQVYLEHINKSNDIDKITQALTERGSFGFMSHLLLKVIKDEEDHNQYALLDMAEQNKEIQELFGLKPIHIELMVKGINEYRSRISEVFRELITSHKGQMKEILQKISMGETPSKMEHSQCLLKTIDRSACIYPSRDHCIGCEYAMNEMYFLIEFNQRLTQLLNNIRNAKYEFDKQRYTYTLFNVYLPILQEAIIYFGKERVRAFVKISKQDIIELQKNHQLSIG</sequence>
<comment type="caution">
    <text evidence="1">The sequence shown here is derived from an EMBL/GenBank/DDBJ whole genome shotgun (WGS) entry which is preliminary data.</text>
</comment>
<dbReference type="AlphaFoldDB" id="A0A7W8ISK3"/>
<dbReference type="Proteomes" id="UP000520011">
    <property type="component" value="Unassembled WGS sequence"/>
</dbReference>
<evidence type="ECO:0000313" key="2">
    <source>
        <dbReference type="Proteomes" id="UP000520011"/>
    </source>
</evidence>
<reference evidence="1 2" key="1">
    <citation type="submission" date="2020-08" db="EMBL/GenBank/DDBJ databases">
        <title>Genomic Encyclopedia of Type Strains, Phase IV (KMG-IV): sequencing the most valuable type-strain genomes for metagenomic binning, comparative biology and taxonomic classification.</title>
        <authorList>
            <person name="Goeker M."/>
        </authorList>
    </citation>
    <scope>NUCLEOTIDE SEQUENCE [LARGE SCALE GENOMIC DNA]</scope>
    <source>
        <strain evidence="1 2">DSM 16325</strain>
    </source>
</reference>
<keyword evidence="2" id="KW-1185">Reference proteome</keyword>
<protein>
    <submittedName>
        <fullName evidence="1">Excisionase family DNA binding protein</fullName>
    </submittedName>
</protein>
<name>A0A7W8ISK3_9BACL</name>
<organism evidence="1 2">
    <name type="scientific">Anoxybacteroides tepidamans</name>
    <dbReference type="NCBI Taxonomy" id="265948"/>
    <lineage>
        <taxon>Bacteria</taxon>
        <taxon>Bacillati</taxon>
        <taxon>Bacillota</taxon>
        <taxon>Bacilli</taxon>
        <taxon>Bacillales</taxon>
        <taxon>Anoxybacillaceae</taxon>
        <taxon>Anoxybacteroides</taxon>
    </lineage>
</organism>
<gene>
    <name evidence="1" type="ORF">HNQ34_003029</name>
</gene>